<comment type="caution">
    <text evidence="2">The sequence shown here is derived from an EMBL/GenBank/DDBJ whole genome shotgun (WGS) entry which is preliminary data.</text>
</comment>
<dbReference type="GO" id="GO:0016491">
    <property type="term" value="F:oxidoreductase activity"/>
    <property type="evidence" value="ECO:0007669"/>
    <property type="project" value="TreeGrafter"/>
</dbReference>
<sequence>MDIKPRPSGHFCSIHKSQHAVDNLLVGSEILDMNVYKACGVLLFFTFLLPIVKSKEQLSSRECEDLGFTGLAFCSDCNTLAEYVKNQELVSDCLKCCTEDSDDSISKITYSGAIIEVCMRKLVFYPEIVGFIEEEKDQFPTVKVQYLFNSPPKLIMLDDEGQHKETIRIDNWKREHVLQFLQEKVKPTSAI</sequence>
<dbReference type="AlphaFoldDB" id="A0A8X8BZZ7"/>
<protein>
    <recommendedName>
        <fullName evidence="1">Selenoprotein F/M domain-containing protein</fullName>
    </recommendedName>
</protein>
<name>A0A8X8BZZ7_POPTO</name>
<evidence type="ECO:0000313" key="2">
    <source>
        <dbReference type="EMBL" id="KAG6737989.1"/>
    </source>
</evidence>
<proteinExistence type="predicted"/>
<gene>
    <name evidence="2" type="ORF">POTOM_059524</name>
</gene>
<dbReference type="GO" id="GO:0005788">
    <property type="term" value="C:endoplasmic reticulum lumen"/>
    <property type="evidence" value="ECO:0007669"/>
    <property type="project" value="TreeGrafter"/>
</dbReference>
<dbReference type="EMBL" id="JAAWWB010000038">
    <property type="protein sequence ID" value="KAG6737989.1"/>
    <property type="molecule type" value="Genomic_DNA"/>
</dbReference>
<dbReference type="PANTHER" id="PTHR13077:SF6">
    <property type="entry name" value="SELENOPROTEIN F"/>
    <property type="match status" value="1"/>
</dbReference>
<reference evidence="2" key="1">
    <citation type="journal article" date="2020" name="bioRxiv">
        <title>Hybrid origin of Populus tomentosa Carr. identified through genome sequencing and phylogenomic analysis.</title>
        <authorList>
            <person name="An X."/>
            <person name="Gao K."/>
            <person name="Chen Z."/>
            <person name="Li J."/>
            <person name="Yang X."/>
            <person name="Yang X."/>
            <person name="Zhou J."/>
            <person name="Guo T."/>
            <person name="Zhao T."/>
            <person name="Huang S."/>
            <person name="Miao D."/>
            <person name="Khan W.U."/>
            <person name="Rao P."/>
            <person name="Ye M."/>
            <person name="Lei B."/>
            <person name="Liao W."/>
            <person name="Wang J."/>
            <person name="Ji L."/>
            <person name="Li Y."/>
            <person name="Guo B."/>
            <person name="Mustafa N.S."/>
            <person name="Li S."/>
            <person name="Yun Q."/>
            <person name="Keller S.R."/>
            <person name="Mao J."/>
            <person name="Zhang R."/>
            <person name="Strauss S.H."/>
        </authorList>
    </citation>
    <scope>NUCLEOTIDE SEQUENCE</scope>
    <source>
        <strain evidence="2">GM15</strain>
        <tissue evidence="2">Leaf</tissue>
    </source>
</reference>
<dbReference type="Proteomes" id="UP000886885">
    <property type="component" value="Chromosome 19D"/>
</dbReference>
<dbReference type="Pfam" id="PF08806">
    <property type="entry name" value="Sep15_SelM"/>
    <property type="match status" value="1"/>
</dbReference>
<dbReference type="PANTHER" id="PTHR13077">
    <property type="entry name" value="SELENOPROTEIN F"/>
    <property type="match status" value="1"/>
</dbReference>
<organism evidence="2 3">
    <name type="scientific">Populus tomentosa</name>
    <name type="common">Chinese white poplar</name>
    <dbReference type="NCBI Taxonomy" id="118781"/>
    <lineage>
        <taxon>Eukaryota</taxon>
        <taxon>Viridiplantae</taxon>
        <taxon>Streptophyta</taxon>
        <taxon>Embryophyta</taxon>
        <taxon>Tracheophyta</taxon>
        <taxon>Spermatophyta</taxon>
        <taxon>Magnoliopsida</taxon>
        <taxon>eudicotyledons</taxon>
        <taxon>Gunneridae</taxon>
        <taxon>Pentapetalae</taxon>
        <taxon>rosids</taxon>
        <taxon>fabids</taxon>
        <taxon>Malpighiales</taxon>
        <taxon>Salicaceae</taxon>
        <taxon>Saliceae</taxon>
        <taxon>Populus</taxon>
    </lineage>
</organism>
<dbReference type="InterPro" id="IPR014912">
    <property type="entry name" value="Sep15_SelM_dom"/>
</dbReference>
<evidence type="ECO:0000313" key="3">
    <source>
        <dbReference type="Proteomes" id="UP000886885"/>
    </source>
</evidence>
<dbReference type="OrthoDB" id="1910009at2759"/>
<dbReference type="InterPro" id="IPR039992">
    <property type="entry name" value="Sep15_SelM"/>
</dbReference>
<feature type="domain" description="Selenoprotein F/M" evidence="1">
    <location>
        <begin position="112"/>
        <end position="186"/>
    </location>
</feature>
<evidence type="ECO:0000259" key="1">
    <source>
        <dbReference type="Pfam" id="PF08806"/>
    </source>
</evidence>
<accession>A0A8X8BZZ7</accession>
<keyword evidence="3" id="KW-1185">Reference proteome</keyword>